<feature type="coiled-coil region" evidence="6">
    <location>
        <begin position="91"/>
        <end position="161"/>
    </location>
</feature>
<dbReference type="Pfam" id="PF04930">
    <property type="entry name" value="FUN14"/>
    <property type="match status" value="1"/>
</dbReference>
<evidence type="ECO:0000256" key="5">
    <source>
        <dbReference type="ARBA" id="ARBA00023136"/>
    </source>
</evidence>
<name>A0A0P4W1J3_SCYOL</name>
<dbReference type="EMBL" id="GDRN01080149">
    <property type="protein sequence ID" value="JAI62279.1"/>
    <property type="molecule type" value="Transcribed_RNA"/>
</dbReference>
<dbReference type="PANTHER" id="PTHR21346:SF0">
    <property type="entry name" value="RE45833P"/>
    <property type="match status" value="1"/>
</dbReference>
<evidence type="ECO:0000256" key="6">
    <source>
        <dbReference type="SAM" id="Coils"/>
    </source>
</evidence>
<accession>A0A0P4W1J3</accession>
<dbReference type="GO" id="GO:0000422">
    <property type="term" value="P:autophagy of mitochondrion"/>
    <property type="evidence" value="ECO:0007669"/>
    <property type="project" value="TreeGrafter"/>
</dbReference>
<comment type="subcellular location">
    <subcellularLocation>
        <location evidence="1">Mitochondrion outer membrane</location>
        <topology evidence="1">Multi-pass membrane protein</topology>
    </subcellularLocation>
</comment>
<organism evidence="7">
    <name type="scientific">Scylla olivacea</name>
    <name type="common">Orange mud crab</name>
    <name type="synonym">Cancer olivacea</name>
    <dbReference type="NCBI Taxonomy" id="85551"/>
    <lineage>
        <taxon>Eukaryota</taxon>
        <taxon>Metazoa</taxon>
        <taxon>Ecdysozoa</taxon>
        <taxon>Arthropoda</taxon>
        <taxon>Crustacea</taxon>
        <taxon>Multicrustacea</taxon>
        <taxon>Malacostraca</taxon>
        <taxon>Eumalacostraca</taxon>
        <taxon>Eucarida</taxon>
        <taxon>Decapoda</taxon>
        <taxon>Pleocyemata</taxon>
        <taxon>Brachyura</taxon>
        <taxon>Eubrachyura</taxon>
        <taxon>Portunoidea</taxon>
        <taxon>Portunidae</taxon>
        <taxon>Portuninae</taxon>
        <taxon>Scylla</taxon>
    </lineage>
</organism>
<keyword evidence="6" id="KW-0175">Coiled coil</keyword>
<keyword evidence="5" id="KW-0472">Membrane</keyword>
<evidence type="ECO:0000256" key="1">
    <source>
        <dbReference type="ARBA" id="ARBA00004374"/>
    </source>
</evidence>
<evidence type="ECO:0000256" key="4">
    <source>
        <dbReference type="ARBA" id="ARBA00022989"/>
    </source>
</evidence>
<evidence type="ECO:0000256" key="2">
    <source>
        <dbReference type="ARBA" id="ARBA00009160"/>
    </source>
</evidence>
<evidence type="ECO:0000313" key="7">
    <source>
        <dbReference type="EMBL" id="JAI62279.1"/>
    </source>
</evidence>
<dbReference type="AlphaFoldDB" id="A0A0P4W1J3"/>
<reference evidence="7" key="1">
    <citation type="submission" date="2015-09" db="EMBL/GenBank/DDBJ databases">
        <title>Scylla olivacea transcriptome.</title>
        <authorList>
            <person name="Ikhwanuddin M."/>
        </authorList>
    </citation>
    <scope>NUCLEOTIDE SEQUENCE</scope>
</reference>
<proteinExistence type="inferred from homology"/>
<keyword evidence="4" id="KW-1133">Transmembrane helix</keyword>
<comment type="similarity">
    <text evidence="2">Belongs to the FUN14 family.</text>
</comment>
<dbReference type="PANTHER" id="PTHR21346">
    <property type="entry name" value="FUN14 DOMAIN CONTAINING"/>
    <property type="match status" value="1"/>
</dbReference>
<sequence>MGRVCEVKPKGSAEEEFEVLDVRGTAADTMTWVQRFVHDLTREPVAKQVAVGGVSGWVVGYLSMKVGKVAATVVGGSLLVMQLAAHKGYIKVDWNRVNRDLEHNARKLKREVESNVNPRVADEDPMQSAARRLDRSLEKAADRLERTMNRAEQRADSWLGKKMDAARRLYRRHILGDTSRVSVDEMYMLNMYVMAFTAGTMLGVGTAKIL</sequence>
<protein>
    <recommendedName>
        <fullName evidence="8">FUN14 domain-containing protein</fullName>
    </recommendedName>
</protein>
<keyword evidence="3" id="KW-0812">Transmembrane</keyword>
<evidence type="ECO:0000256" key="3">
    <source>
        <dbReference type="ARBA" id="ARBA00022692"/>
    </source>
</evidence>
<dbReference type="GO" id="GO:0005741">
    <property type="term" value="C:mitochondrial outer membrane"/>
    <property type="evidence" value="ECO:0007669"/>
    <property type="project" value="UniProtKB-SubCell"/>
</dbReference>
<dbReference type="InterPro" id="IPR007014">
    <property type="entry name" value="FUN14"/>
</dbReference>
<evidence type="ECO:0008006" key="8">
    <source>
        <dbReference type="Google" id="ProtNLM"/>
    </source>
</evidence>